<organism evidence="8 9">
    <name type="scientific">Sunxiuqinia dokdonensis</name>
    <dbReference type="NCBI Taxonomy" id="1409788"/>
    <lineage>
        <taxon>Bacteria</taxon>
        <taxon>Pseudomonadati</taxon>
        <taxon>Bacteroidota</taxon>
        <taxon>Bacteroidia</taxon>
        <taxon>Marinilabiliales</taxon>
        <taxon>Prolixibacteraceae</taxon>
        <taxon>Sunxiuqinia</taxon>
    </lineage>
</organism>
<keyword evidence="9" id="KW-1185">Reference proteome</keyword>
<dbReference type="GO" id="GO:0016052">
    <property type="term" value="P:carbohydrate catabolic process"/>
    <property type="evidence" value="ECO:0007669"/>
    <property type="project" value="TreeGrafter"/>
</dbReference>
<dbReference type="InterPro" id="IPR011343">
    <property type="entry name" value="DeoC"/>
</dbReference>
<keyword evidence="5" id="KW-0704">Schiff base</keyword>
<dbReference type="STRING" id="1409788.NC99_02770"/>
<gene>
    <name evidence="8" type="ORF">NC99_02770</name>
</gene>
<name>A0A0L8VFA9_9BACT</name>
<evidence type="ECO:0000256" key="2">
    <source>
        <dbReference type="ARBA" id="ARBA00009473"/>
    </source>
</evidence>
<proteinExistence type="inferred from homology"/>
<evidence type="ECO:0000256" key="1">
    <source>
        <dbReference type="ARBA" id="ARBA00004816"/>
    </source>
</evidence>
<protein>
    <recommendedName>
        <fullName evidence="3 7">Deoxyribose-phosphate aldolase</fullName>
        <ecNumber evidence="3 7">4.1.2.4</ecNumber>
    </recommendedName>
</protein>
<dbReference type="GO" id="GO:0004139">
    <property type="term" value="F:deoxyribose-phosphate aldolase activity"/>
    <property type="evidence" value="ECO:0007669"/>
    <property type="project" value="UniProtKB-UniRule"/>
</dbReference>
<dbReference type="InterPro" id="IPR002915">
    <property type="entry name" value="DeoC/FbaB/LacD_aldolase"/>
</dbReference>
<dbReference type="EC" id="4.1.2.4" evidence="3 7"/>
<accession>A0A0L8VFA9</accession>
<dbReference type="GO" id="GO:0009264">
    <property type="term" value="P:deoxyribonucleotide catabolic process"/>
    <property type="evidence" value="ECO:0007669"/>
    <property type="project" value="UniProtKB-UniRule"/>
</dbReference>
<dbReference type="CDD" id="cd00959">
    <property type="entry name" value="DeoC"/>
    <property type="match status" value="1"/>
</dbReference>
<evidence type="ECO:0000256" key="5">
    <source>
        <dbReference type="ARBA" id="ARBA00023270"/>
    </source>
</evidence>
<sequence>METMEHNLAAIKAIAKGNNNSDWQELAFSCIDLTTLNSTDTVSHVKAFTERVNDFENDYPNLPNVAAICVHPNMVRTVKENLLDDHVNIAAVAGGFPCSMSFIEVKVKEARMAVDYGADEIDIVLPLWAFLDNDDVICREEVTTIKQAIGEAHLKVILETGALAEPAKIRHASFLAMESGADFIKTSTGKMNPAATPEAALEMCLAIRDYHRKTGRKVGFKPAGGISTTEDAILYLTIVKEVLGEDWLNPSLFRIGASRLANNLLSDLLDEEVKYF</sequence>
<comment type="catalytic activity">
    <reaction evidence="6">
        <text>2-deoxy-D-ribose 5-phosphate = D-glyceraldehyde 3-phosphate + acetaldehyde</text>
        <dbReference type="Rhea" id="RHEA:12821"/>
        <dbReference type="ChEBI" id="CHEBI:15343"/>
        <dbReference type="ChEBI" id="CHEBI:59776"/>
        <dbReference type="ChEBI" id="CHEBI:62877"/>
        <dbReference type="EC" id="4.1.2.4"/>
    </reaction>
</comment>
<dbReference type="PIRSF" id="PIRSF001357">
    <property type="entry name" value="DeoC"/>
    <property type="match status" value="1"/>
</dbReference>
<dbReference type="SMART" id="SM01133">
    <property type="entry name" value="DeoC"/>
    <property type="match status" value="1"/>
</dbReference>
<evidence type="ECO:0000256" key="3">
    <source>
        <dbReference type="ARBA" id="ARBA00012515"/>
    </source>
</evidence>
<dbReference type="RefSeq" id="WP_053179037.1">
    <property type="nucleotide sequence ID" value="NZ_LGIA01000014.1"/>
</dbReference>
<dbReference type="PANTHER" id="PTHR10889:SF3">
    <property type="entry name" value="DEOXYRIBOSE-PHOSPHATE ALDOLASE"/>
    <property type="match status" value="1"/>
</dbReference>
<dbReference type="Gene3D" id="3.20.20.70">
    <property type="entry name" value="Aldolase class I"/>
    <property type="match status" value="1"/>
</dbReference>
<dbReference type="OrthoDB" id="9778711at2"/>
<dbReference type="Proteomes" id="UP000036958">
    <property type="component" value="Unassembled WGS sequence"/>
</dbReference>
<dbReference type="EMBL" id="LGIA01000014">
    <property type="protein sequence ID" value="KOH46877.1"/>
    <property type="molecule type" value="Genomic_DNA"/>
</dbReference>
<comment type="similarity">
    <text evidence="2">Belongs to the DeoC/FbaB aldolase family. DeoC type 2 subfamily.</text>
</comment>
<evidence type="ECO:0000256" key="7">
    <source>
        <dbReference type="NCBIfam" id="TIGR00126"/>
    </source>
</evidence>
<dbReference type="PANTHER" id="PTHR10889">
    <property type="entry name" value="DEOXYRIBOSE-PHOSPHATE ALDOLASE"/>
    <property type="match status" value="1"/>
</dbReference>
<dbReference type="NCBIfam" id="TIGR00126">
    <property type="entry name" value="deoC"/>
    <property type="match status" value="1"/>
</dbReference>
<dbReference type="Pfam" id="PF01791">
    <property type="entry name" value="DeoC"/>
    <property type="match status" value="1"/>
</dbReference>
<evidence type="ECO:0000256" key="6">
    <source>
        <dbReference type="ARBA" id="ARBA00048791"/>
    </source>
</evidence>
<dbReference type="AlphaFoldDB" id="A0A0L8VFA9"/>
<evidence type="ECO:0000256" key="4">
    <source>
        <dbReference type="ARBA" id="ARBA00023239"/>
    </source>
</evidence>
<evidence type="ECO:0000313" key="9">
    <source>
        <dbReference type="Proteomes" id="UP000036958"/>
    </source>
</evidence>
<comment type="pathway">
    <text evidence="1">Carbohydrate degradation; 2-deoxy-D-ribose 1-phosphate degradation; D-glyceraldehyde 3-phosphate and acetaldehyde from 2-deoxy-alpha-D-ribose 1-phosphate: step 2/2.</text>
</comment>
<dbReference type="GO" id="GO:0005737">
    <property type="term" value="C:cytoplasm"/>
    <property type="evidence" value="ECO:0007669"/>
    <property type="project" value="InterPro"/>
</dbReference>
<evidence type="ECO:0000313" key="8">
    <source>
        <dbReference type="EMBL" id="KOH46877.1"/>
    </source>
</evidence>
<keyword evidence="4 8" id="KW-0456">Lyase</keyword>
<dbReference type="PATRIC" id="fig|1409788.3.peg.287"/>
<dbReference type="SUPFAM" id="SSF51569">
    <property type="entry name" value="Aldolase"/>
    <property type="match status" value="1"/>
</dbReference>
<dbReference type="InterPro" id="IPR013785">
    <property type="entry name" value="Aldolase_TIM"/>
</dbReference>
<comment type="caution">
    <text evidence="8">The sequence shown here is derived from an EMBL/GenBank/DDBJ whole genome shotgun (WGS) entry which is preliminary data.</text>
</comment>
<reference evidence="9" key="1">
    <citation type="submission" date="2015-07" db="EMBL/GenBank/DDBJ databases">
        <title>Genome sequencing of Sunxiuqinia dokdonensis strain SK.</title>
        <authorList>
            <person name="Ahn S."/>
            <person name="Kim B.-C."/>
        </authorList>
    </citation>
    <scope>NUCLEOTIDE SEQUENCE [LARGE SCALE GENOMIC DNA]</scope>
    <source>
        <strain evidence="9">SK</strain>
    </source>
</reference>